<name>A0A9X9WPC1_9PROT</name>
<evidence type="ECO:0008006" key="6">
    <source>
        <dbReference type="Google" id="ProtNLM"/>
    </source>
</evidence>
<accession>A0A9X9WPC1</accession>
<feature type="repeat" description="TPR" evidence="1">
    <location>
        <begin position="352"/>
        <end position="385"/>
    </location>
</feature>
<evidence type="ECO:0000256" key="1">
    <source>
        <dbReference type="PROSITE-ProRule" id="PRU00339"/>
    </source>
</evidence>
<comment type="caution">
    <text evidence="2">The sequence shown here is derived from an EMBL/GenBank/DDBJ whole genome shotgun (WGS) entry which is preliminary data.</text>
</comment>
<evidence type="ECO:0000313" key="2">
    <source>
        <dbReference type="EMBL" id="MBR0662181.1"/>
    </source>
</evidence>
<dbReference type="InterPro" id="IPR011990">
    <property type="entry name" value="TPR-like_helical_dom_sf"/>
</dbReference>
<keyword evidence="1" id="KW-0802">TPR repeat</keyword>
<dbReference type="Gene3D" id="1.25.40.10">
    <property type="entry name" value="Tetratricopeptide repeat domain"/>
    <property type="match status" value="1"/>
</dbReference>
<dbReference type="AlphaFoldDB" id="A0A9X9WPC1"/>
<dbReference type="InterPro" id="IPR019734">
    <property type="entry name" value="TPR_rpt"/>
</dbReference>
<protein>
    <recommendedName>
        <fullName evidence="6">Tetratricopeptide repeat protein</fullName>
    </recommendedName>
</protein>
<dbReference type="Proteomes" id="UP001138708">
    <property type="component" value="Unassembled WGS sequence"/>
</dbReference>
<reference evidence="2" key="3">
    <citation type="journal article" date="2021" name="Syst. Appl. Microbiol.">
        <title>Roseomonas hellenica sp. nov., isolated from roots of wild-growing Alkanna tinctoria.</title>
        <authorList>
            <person name="Rat A."/>
            <person name="Naranjo H.D."/>
            <person name="Lebbe L."/>
            <person name="Cnockaert M."/>
            <person name="Krigas N."/>
            <person name="Grigoriadou K."/>
            <person name="Maloupa E."/>
            <person name="Willems A."/>
        </authorList>
    </citation>
    <scope>NUCLEOTIDE SEQUENCE</scope>
    <source>
        <strain evidence="2">LMG 31161</strain>
    </source>
</reference>
<sequence length="526" mass="57276">MSGLAPGAVRLELERILSSGDFDASPRNRHFLRYVVEETLAGRADRIKAYAIATTVFGRDADFDPQLDSIVRIEAGRLRRALERFYLMAGPGEGIRITIPRGSYVATFDAEPQPAASAPVPTGERSGPAILVRPFDEEGDQSAYPNFTRGFARQIIVGLTRYTELFVFGADTALAGNAAGGTLDADYLLTGGTSLSADRCHVDVLLTEARTGRCVWGESFTHRLDPAEIIEVRDKVASAVVRHLAQPYGALYALKAREVEGKASSSLTAYDCVIRFYQYWRTFDRAMFGELRRDLERVTQREPGFADAFACLSLLLTDGFRYGYASANERDDCLARALVLARRAVDLAPLSSRCHHALGMAHWFMGDVASALPAFEVGLDLNPNDTDIMAELGMRCAILADWDRAVPLLEASYERNPAQPSGYRVGLAIWHLWHGRLAQALSEARRVDAPGVVYGHVTVAVAAIGLGLAEEAASALDALDRVDPSYMSRAAGDLTRRHVHPRLVQIVMDGLAKAAAVRTLPAIAPG</sequence>
<gene>
    <name evidence="3" type="ORF">GWK15_12740</name>
    <name evidence="2" type="ORF">GXW75_23205</name>
</gene>
<evidence type="ECO:0000313" key="3">
    <source>
        <dbReference type="EMBL" id="NKE17813.1"/>
    </source>
</evidence>
<proteinExistence type="predicted"/>
<evidence type="ECO:0000313" key="4">
    <source>
        <dbReference type="Proteomes" id="UP000746741"/>
    </source>
</evidence>
<dbReference type="Proteomes" id="UP000746741">
    <property type="component" value="Unassembled WGS sequence"/>
</dbReference>
<reference evidence="3 4" key="2">
    <citation type="submission" date="2020-02" db="EMBL/GenBank/DDBJ databases">
        <authorList>
            <person name="Sun Q."/>
            <person name="Inoue M."/>
        </authorList>
    </citation>
    <scope>NUCLEOTIDE SEQUENCE [LARGE SCALE GENOMIC DNA]</scope>
    <source>
        <strain evidence="3 4">KCTC 22478</strain>
    </source>
</reference>
<dbReference type="EMBL" id="JAAEDK010000084">
    <property type="protein sequence ID" value="MBR0662181.1"/>
    <property type="molecule type" value="Genomic_DNA"/>
</dbReference>
<reference evidence="2" key="1">
    <citation type="submission" date="2020-01" db="EMBL/GenBank/DDBJ databases">
        <authorList>
            <person name="Rat A."/>
        </authorList>
    </citation>
    <scope>NUCLEOTIDE SEQUENCE</scope>
    <source>
        <strain evidence="2">LMG 31161</strain>
    </source>
</reference>
<dbReference type="RefSeq" id="WP_168041710.1">
    <property type="nucleotide sequence ID" value="NZ_JAAEDK010000084.1"/>
</dbReference>
<dbReference type="SUPFAM" id="SSF48452">
    <property type="entry name" value="TPR-like"/>
    <property type="match status" value="1"/>
</dbReference>
<keyword evidence="4" id="KW-1185">Reference proteome</keyword>
<dbReference type="EMBL" id="JAAVUP010000003">
    <property type="protein sequence ID" value="NKE17813.1"/>
    <property type="molecule type" value="Genomic_DNA"/>
</dbReference>
<evidence type="ECO:0000313" key="5">
    <source>
        <dbReference type="Proteomes" id="UP001138708"/>
    </source>
</evidence>
<organism evidence="2 5">
    <name type="scientific">Neoroseomonas oryzicola</name>
    <dbReference type="NCBI Taxonomy" id="535904"/>
    <lineage>
        <taxon>Bacteria</taxon>
        <taxon>Pseudomonadati</taxon>
        <taxon>Pseudomonadota</taxon>
        <taxon>Alphaproteobacteria</taxon>
        <taxon>Acetobacterales</taxon>
        <taxon>Acetobacteraceae</taxon>
        <taxon>Neoroseomonas</taxon>
    </lineage>
</organism>
<dbReference type="PROSITE" id="PS50005">
    <property type="entry name" value="TPR"/>
    <property type="match status" value="1"/>
</dbReference>